<protein>
    <submittedName>
        <fullName evidence="1">Uncharacterized protein</fullName>
    </submittedName>
</protein>
<name>A0A226EDY3_FOLCA</name>
<dbReference type="Proteomes" id="UP000198287">
    <property type="component" value="Unassembled WGS sequence"/>
</dbReference>
<dbReference type="InterPro" id="IPR038648">
    <property type="entry name" value="PHR_sf"/>
</dbReference>
<gene>
    <name evidence="1" type="ORF">Fcan01_08633</name>
</gene>
<dbReference type="OrthoDB" id="8291435at2759"/>
<comment type="caution">
    <text evidence="1">The sequence shown here is derived from an EMBL/GenBank/DDBJ whole genome shotgun (WGS) entry which is preliminary data.</text>
</comment>
<reference evidence="1 2" key="1">
    <citation type="submission" date="2015-12" db="EMBL/GenBank/DDBJ databases">
        <title>The genome of Folsomia candida.</title>
        <authorList>
            <person name="Faddeeva A."/>
            <person name="Derks M.F."/>
            <person name="Anvar Y."/>
            <person name="Smit S."/>
            <person name="Van Straalen N."/>
            <person name="Roelofs D."/>
        </authorList>
    </citation>
    <scope>NUCLEOTIDE SEQUENCE [LARGE SCALE GENOMIC DNA]</scope>
    <source>
        <strain evidence="1 2">VU population</strain>
        <tissue evidence="1">Whole body</tissue>
    </source>
</reference>
<dbReference type="Gene3D" id="2.60.120.820">
    <property type="entry name" value="PHR domain"/>
    <property type="match status" value="1"/>
</dbReference>
<evidence type="ECO:0000313" key="1">
    <source>
        <dbReference type="EMBL" id="OXA55742.1"/>
    </source>
</evidence>
<organism evidence="1 2">
    <name type="scientific">Folsomia candida</name>
    <name type="common">Springtail</name>
    <dbReference type="NCBI Taxonomy" id="158441"/>
    <lineage>
        <taxon>Eukaryota</taxon>
        <taxon>Metazoa</taxon>
        <taxon>Ecdysozoa</taxon>
        <taxon>Arthropoda</taxon>
        <taxon>Hexapoda</taxon>
        <taxon>Collembola</taxon>
        <taxon>Entomobryomorpha</taxon>
        <taxon>Isotomoidea</taxon>
        <taxon>Isotomidae</taxon>
        <taxon>Proisotominae</taxon>
        <taxon>Folsomia</taxon>
    </lineage>
</organism>
<sequence>MNYEILKTEERTVSRGTVMKNAHMGFNGVTYRVTVKVNQRIGLTGLGFLGPFLSDGYFKATIVIESVPKWRIVLDHAKFSVYAKQGEIFYINFDKMFTMEADTYYSIGFMLDVG</sequence>
<accession>A0A226EDY3</accession>
<dbReference type="AlphaFoldDB" id="A0A226EDY3"/>
<keyword evidence="2" id="KW-1185">Reference proteome</keyword>
<proteinExistence type="predicted"/>
<evidence type="ECO:0000313" key="2">
    <source>
        <dbReference type="Proteomes" id="UP000198287"/>
    </source>
</evidence>
<dbReference type="EMBL" id="LNIX01000004">
    <property type="protein sequence ID" value="OXA55742.1"/>
    <property type="molecule type" value="Genomic_DNA"/>
</dbReference>